<gene>
    <name evidence="2" type="ORF">BKA55DRAFT_570475</name>
</gene>
<evidence type="ECO:0000313" key="3">
    <source>
        <dbReference type="Proteomes" id="UP000720189"/>
    </source>
</evidence>
<dbReference type="RefSeq" id="XP_046048768.1">
    <property type="nucleotide sequence ID" value="XM_046193006.1"/>
</dbReference>
<accession>A0A9P9H0N1</accession>
<dbReference type="EMBL" id="JAGMUX010000009">
    <property type="protein sequence ID" value="KAH7248973.1"/>
    <property type="molecule type" value="Genomic_DNA"/>
</dbReference>
<dbReference type="AlphaFoldDB" id="A0A9P9H0N1"/>
<feature type="compositionally biased region" description="Polar residues" evidence="1">
    <location>
        <begin position="58"/>
        <end position="67"/>
    </location>
</feature>
<comment type="caution">
    <text evidence="2">The sequence shown here is derived from an EMBL/GenBank/DDBJ whole genome shotgun (WGS) entry which is preliminary data.</text>
</comment>
<feature type="compositionally biased region" description="Acidic residues" evidence="1">
    <location>
        <begin position="104"/>
        <end position="116"/>
    </location>
</feature>
<dbReference type="Proteomes" id="UP000720189">
    <property type="component" value="Unassembled WGS sequence"/>
</dbReference>
<name>A0A9P9H0N1_FUSRE</name>
<reference evidence="2" key="1">
    <citation type="journal article" date="2021" name="Nat. Commun.">
        <title>Genetic determinants of endophytism in the Arabidopsis root mycobiome.</title>
        <authorList>
            <person name="Mesny F."/>
            <person name="Miyauchi S."/>
            <person name="Thiergart T."/>
            <person name="Pickel B."/>
            <person name="Atanasova L."/>
            <person name="Karlsson M."/>
            <person name="Huettel B."/>
            <person name="Barry K.W."/>
            <person name="Haridas S."/>
            <person name="Chen C."/>
            <person name="Bauer D."/>
            <person name="Andreopoulos W."/>
            <person name="Pangilinan J."/>
            <person name="LaButti K."/>
            <person name="Riley R."/>
            <person name="Lipzen A."/>
            <person name="Clum A."/>
            <person name="Drula E."/>
            <person name="Henrissat B."/>
            <person name="Kohler A."/>
            <person name="Grigoriev I.V."/>
            <person name="Martin F.M."/>
            <person name="Hacquard S."/>
        </authorList>
    </citation>
    <scope>NUCLEOTIDE SEQUENCE</scope>
    <source>
        <strain evidence="2">MPI-CAGE-AT-0023</strain>
    </source>
</reference>
<organism evidence="2 3">
    <name type="scientific">Fusarium redolens</name>
    <dbReference type="NCBI Taxonomy" id="48865"/>
    <lineage>
        <taxon>Eukaryota</taxon>
        <taxon>Fungi</taxon>
        <taxon>Dikarya</taxon>
        <taxon>Ascomycota</taxon>
        <taxon>Pezizomycotina</taxon>
        <taxon>Sordariomycetes</taxon>
        <taxon>Hypocreomycetidae</taxon>
        <taxon>Hypocreales</taxon>
        <taxon>Nectriaceae</taxon>
        <taxon>Fusarium</taxon>
        <taxon>Fusarium redolens species complex</taxon>
    </lineage>
</organism>
<evidence type="ECO:0000256" key="1">
    <source>
        <dbReference type="SAM" id="MobiDB-lite"/>
    </source>
</evidence>
<proteinExistence type="predicted"/>
<protein>
    <submittedName>
        <fullName evidence="2">Uncharacterized protein</fullName>
    </submittedName>
</protein>
<dbReference type="GeneID" id="70222960"/>
<keyword evidence="3" id="KW-1185">Reference proteome</keyword>
<sequence length="127" mass="13520">MPDQSKKPNQPKKAGTGNKGEASQPVNGEPSGSGGNPSTQNPPARTYTSTTSGGGGNAQATPYQSFMLQRALNEPAREGHFNHVSYVAERPPEGQKEGQKEQAELEISDDEDEEENQPGGKGKDVKR</sequence>
<evidence type="ECO:0000313" key="2">
    <source>
        <dbReference type="EMBL" id="KAH7248973.1"/>
    </source>
</evidence>
<feature type="compositionally biased region" description="Basic and acidic residues" evidence="1">
    <location>
        <begin position="90"/>
        <end position="103"/>
    </location>
</feature>
<feature type="region of interest" description="Disordered" evidence="1">
    <location>
        <begin position="1"/>
        <end position="127"/>
    </location>
</feature>
<dbReference type="OrthoDB" id="5104927at2759"/>